<feature type="compositionally biased region" description="Polar residues" evidence="1">
    <location>
        <begin position="1255"/>
        <end position="1265"/>
    </location>
</feature>
<feature type="compositionally biased region" description="Polar residues" evidence="1">
    <location>
        <begin position="886"/>
        <end position="897"/>
    </location>
</feature>
<dbReference type="Proteomes" id="UP000717515">
    <property type="component" value="Unassembled WGS sequence"/>
</dbReference>
<feature type="compositionally biased region" description="Polar residues" evidence="1">
    <location>
        <begin position="488"/>
        <end position="513"/>
    </location>
</feature>
<reference evidence="2" key="1">
    <citation type="submission" date="2021-07" db="EMBL/GenBank/DDBJ databases">
        <title>Draft genome of Mortierella alpina, strain LL118, isolated from an aspen leaf litter sample.</title>
        <authorList>
            <person name="Yang S."/>
            <person name="Vinatzer B.A."/>
        </authorList>
    </citation>
    <scope>NUCLEOTIDE SEQUENCE</scope>
    <source>
        <strain evidence="2">LL118</strain>
    </source>
</reference>
<feature type="region of interest" description="Disordered" evidence="1">
    <location>
        <begin position="232"/>
        <end position="466"/>
    </location>
</feature>
<dbReference type="EMBL" id="JAIFTL010000410">
    <property type="protein sequence ID" value="KAG9319614.1"/>
    <property type="molecule type" value="Genomic_DNA"/>
</dbReference>
<sequence>MNNSVQHGGRQGAKGQPRRGESNMASEHDAPPSHAKPMRAATLQSDSSSRFQVAGLEPGGVSPHHHHHQHSKQPEVPTEQPVNHMDQQLDHHNQGSKGFVFRDEDFQPLKSNSVPHTTKSPMSSAHLTGASTVSQKTASATSVPQVKSYSQATSYAGRVSSPLTHATQDKSSTEHDEASTEQQMSRTGATRHHHHGSKHKHDHDPIHYRHVAMHESLARDDAPTPEMHLETLFPEEDAGRTKPRAQKASTLSSSTTSAQTEQPLRNVSNTTPRGDERTGHREEPSVSPELNLGTLFSEPSAGALKETGHDSAEAGMDDGFQGYVFHPPKLARGQDSRHEHSAHSQASPAHEPETQKLRHVPAQRPEYHAPVHTPQPQQATIERVSASRQQTSQKTPSSAPLKKKKTWYGVEVPDKQKASPLKSNAGSKHPLSLGFGFREIRKVAKAGQSRSSGPSTPVSSSEYMQAARVNVPLQNAPLYEDLSKPKQHASSEATDAQPANQKPTQASTGSRTHQVLGDPYDEPSRVGTVPKERAARETSGVHPASYHVPLQNQGHSSTFGIKDSTVDSHPTSNNGSRHSRLDQPFEDTSGQRATTHAQGTAVAAAAENAFQMGLGGIRSLVDAAMHVPAMMAHALLAEDDDEQQEITSTALSHDHTTLGSRSMKRRHSKAVMLKRPNPCVDLTLYPEEDPSYPRGDGALHENPACPSAASLKSIADDRTGPFHALSAGLFKQPGHAKSQAMPSASSSADTRTEHPYNHTKAAALKRPTQNVMLFAEEDGSYPRDSSRRRHKNPDHPSHLVGDVHEVQLDAAHLHPHHDLHPTVGESAAAAIASGVEGMRAMLSGIKLHYISDSLLAPEGRSDQRGQQQHSQRRHSNAAAGAVLSQLGRSSQSTQQQWDVHDRDNESFSHRGDAYFGQHGDLLAGHTHAVAASTKPISSAVSASKVPLETGHRGDAYYGQHEDMPDAGSSVHAMSKETSKNSFPLELGHRGDAYFGQHEEQGHHSSSSSRSAGPIYSPVSSPSNLQSNFPLESRHRGDAYYDHGTEETRQGSRVSAQTNPYPAAVQQVEQQQKQKQQQQQQQHQHQGGLAAQGHVPPFQSRVAPPTQQQQQQQQQHRPDHTPSSRQGLPEYANAYPSAVQDLDHTELNRPHKPVPTVSPAVVRQHQASIQQSRAQQQQQQQQQEPVPPEHANVYASAVRRMEQQEQQQGQPLLQEPLNEGEKVVWVKKVKVTEEFYDADDSLDSNAAHPAHGISQPPHQHQEQTAGRRQPAGPAQ</sequence>
<feature type="compositionally biased region" description="Polar residues" evidence="1">
    <location>
        <begin position="740"/>
        <end position="749"/>
    </location>
</feature>
<feature type="compositionally biased region" description="Low complexity" evidence="1">
    <location>
        <begin position="449"/>
        <end position="461"/>
    </location>
</feature>
<feature type="compositionally biased region" description="Polar residues" evidence="1">
    <location>
        <begin position="1050"/>
        <end position="1059"/>
    </location>
</feature>
<feature type="compositionally biased region" description="Polar residues" evidence="1">
    <location>
        <begin position="567"/>
        <end position="576"/>
    </location>
</feature>
<organism evidence="2 3">
    <name type="scientific">Mortierella alpina</name>
    <name type="common">Oleaginous fungus</name>
    <name type="synonym">Mortierella renispora</name>
    <dbReference type="NCBI Taxonomy" id="64518"/>
    <lineage>
        <taxon>Eukaryota</taxon>
        <taxon>Fungi</taxon>
        <taxon>Fungi incertae sedis</taxon>
        <taxon>Mucoromycota</taxon>
        <taxon>Mortierellomycotina</taxon>
        <taxon>Mortierellomycetes</taxon>
        <taxon>Mortierellales</taxon>
        <taxon>Mortierellaceae</taxon>
        <taxon>Mortierella</taxon>
    </lineage>
</organism>
<feature type="region of interest" description="Disordered" evidence="1">
    <location>
        <begin position="1145"/>
        <end position="1218"/>
    </location>
</feature>
<feature type="region of interest" description="Disordered" evidence="1">
    <location>
        <begin position="733"/>
        <end position="758"/>
    </location>
</feature>
<proteinExistence type="predicted"/>
<feature type="region of interest" description="Disordered" evidence="1">
    <location>
        <begin position="961"/>
        <end position="1129"/>
    </location>
</feature>
<feature type="region of interest" description="Disordered" evidence="1">
    <location>
        <begin position="1239"/>
        <end position="1274"/>
    </location>
</feature>
<feature type="compositionally biased region" description="Basic and acidic residues" evidence="1">
    <location>
        <begin position="332"/>
        <end position="342"/>
    </location>
</feature>
<feature type="region of interest" description="Disordered" evidence="1">
    <location>
        <begin position="779"/>
        <end position="799"/>
    </location>
</feature>
<evidence type="ECO:0000313" key="2">
    <source>
        <dbReference type="EMBL" id="KAG9319614.1"/>
    </source>
</evidence>
<feature type="compositionally biased region" description="Polar residues" evidence="1">
    <location>
        <begin position="550"/>
        <end position="559"/>
    </location>
</feature>
<feature type="compositionally biased region" description="Basic and acidic residues" evidence="1">
    <location>
        <begin position="18"/>
        <end position="31"/>
    </location>
</feature>
<name>A0A9P8CVD7_MORAP</name>
<evidence type="ECO:0000313" key="3">
    <source>
        <dbReference type="Proteomes" id="UP000717515"/>
    </source>
</evidence>
<feature type="region of interest" description="Disordered" evidence="1">
    <location>
        <begin position="857"/>
        <end position="909"/>
    </location>
</feature>
<feature type="compositionally biased region" description="Polar residues" evidence="1">
    <location>
        <begin position="42"/>
        <end position="51"/>
    </location>
</feature>
<feature type="compositionally biased region" description="Polar residues" evidence="1">
    <location>
        <begin position="109"/>
        <end position="154"/>
    </location>
</feature>
<feature type="compositionally biased region" description="Basic and acidic residues" evidence="1">
    <location>
        <begin position="986"/>
        <end position="1002"/>
    </location>
</feature>
<feature type="region of interest" description="Disordered" evidence="1">
    <location>
        <begin position="483"/>
        <end position="587"/>
    </location>
</feature>
<feature type="compositionally biased region" description="Basic residues" evidence="1">
    <location>
        <begin position="189"/>
        <end position="201"/>
    </location>
</feature>
<gene>
    <name evidence="2" type="ORF">KVV02_006876</name>
</gene>
<feature type="compositionally biased region" description="Low complexity" evidence="1">
    <location>
        <begin position="1064"/>
        <end position="1085"/>
    </location>
</feature>
<feature type="compositionally biased region" description="Basic and acidic residues" evidence="1">
    <location>
        <begin position="273"/>
        <end position="284"/>
    </location>
</feature>
<dbReference type="AlphaFoldDB" id="A0A9P8CVD7"/>
<feature type="compositionally biased region" description="Polar residues" evidence="1">
    <location>
        <begin position="258"/>
        <end position="272"/>
    </location>
</feature>
<comment type="caution">
    <text evidence="2">The sequence shown here is derived from an EMBL/GenBank/DDBJ whole genome shotgun (WGS) entry which is preliminary data.</text>
</comment>
<accession>A0A9P8CVD7</accession>
<feature type="compositionally biased region" description="Basic and acidic residues" evidence="1">
    <location>
        <begin position="167"/>
        <end position="178"/>
    </location>
</feature>
<feature type="region of interest" description="Disordered" evidence="1">
    <location>
        <begin position="1"/>
        <end position="204"/>
    </location>
</feature>
<feature type="compositionally biased region" description="Polar residues" evidence="1">
    <location>
        <begin position="374"/>
        <end position="398"/>
    </location>
</feature>
<feature type="compositionally biased region" description="Low complexity" evidence="1">
    <location>
        <begin position="1203"/>
        <end position="1216"/>
    </location>
</feature>
<protein>
    <submittedName>
        <fullName evidence="2">Uncharacterized protein</fullName>
    </submittedName>
</protein>
<evidence type="ECO:0000256" key="1">
    <source>
        <dbReference type="SAM" id="MobiDB-lite"/>
    </source>
</evidence>
<feature type="compositionally biased region" description="Basic and acidic residues" evidence="1">
    <location>
        <begin position="898"/>
        <end position="909"/>
    </location>
</feature>
<feature type="compositionally biased region" description="Polar residues" evidence="1">
    <location>
        <begin position="1017"/>
        <end position="1029"/>
    </location>
</feature>
<feature type="compositionally biased region" description="Basic and acidic residues" evidence="1">
    <location>
        <begin position="1031"/>
        <end position="1049"/>
    </location>
</feature>
<feature type="compositionally biased region" description="Low complexity" evidence="1">
    <location>
        <begin position="1162"/>
        <end position="1182"/>
    </location>
</feature>